<dbReference type="Proteomes" id="UP000237144">
    <property type="component" value="Unassembled WGS sequence"/>
</dbReference>
<dbReference type="GO" id="GO:0005737">
    <property type="term" value="C:cytoplasm"/>
    <property type="evidence" value="ECO:0007669"/>
    <property type="project" value="TreeGrafter"/>
</dbReference>
<keyword evidence="2" id="KW-0479">Metal-binding</keyword>
<dbReference type="GO" id="GO:0046872">
    <property type="term" value="F:metal ion binding"/>
    <property type="evidence" value="ECO:0007669"/>
    <property type="project" value="UniProtKB-KW"/>
</dbReference>
<protein>
    <submittedName>
        <fullName evidence="5">Uncharacterized protein</fullName>
    </submittedName>
</protein>
<dbReference type="GO" id="GO:0004022">
    <property type="term" value="F:alcohol dehydrogenase (NAD+) activity"/>
    <property type="evidence" value="ECO:0007669"/>
    <property type="project" value="TreeGrafter"/>
</dbReference>
<dbReference type="STRING" id="741276.A0A2S5BHL9"/>
<sequence length="410" mass="44914">MTLGHQHPDVPARFKAAVFPAPGAPLEIIEVDYKKPGPHKLAVKVEACVLSDLDAVSELGLLRPYAKYPRTPGTAFVGTIVETGSGAREGGGTGGLTGGPISQLVRRISRFSLGRSADGDKDKTEEEVEDKHTWKVGERVIVASTHQGCAEYASAHADAACPIPTDMPVFESMVTATFGAKILAAHQVHEHHCHNMLEDDVRLLVARNEREGFAEGKGAVCVYGQGGFASLAYHSLRAEVHKDNRLLLVSTSETHSHVDYNAPREDFMHGNLGSGLLDKFRPHGGIKHLICVEMPRRENGFEYLLDAMRHGGQITLLNIERDMVLQIPPAQIVARSLVIRGAPDLHSADMVHALKQCHRHDLHRHVSIRKHHFTEQGVREAYARVKDVQDSWDAQVVCMSEVETVQVPGA</sequence>
<keyword evidence="6" id="KW-1185">Reference proteome</keyword>
<organism evidence="5 6">
    <name type="scientific">Rhodotorula taiwanensis</name>
    <dbReference type="NCBI Taxonomy" id="741276"/>
    <lineage>
        <taxon>Eukaryota</taxon>
        <taxon>Fungi</taxon>
        <taxon>Dikarya</taxon>
        <taxon>Basidiomycota</taxon>
        <taxon>Pucciniomycotina</taxon>
        <taxon>Microbotryomycetes</taxon>
        <taxon>Sporidiobolales</taxon>
        <taxon>Sporidiobolaceae</taxon>
        <taxon>Rhodotorula</taxon>
    </lineage>
</organism>
<proteinExistence type="predicted"/>
<evidence type="ECO:0000256" key="4">
    <source>
        <dbReference type="ARBA" id="ARBA00023002"/>
    </source>
</evidence>
<dbReference type="PANTHER" id="PTHR42940:SF7">
    <property type="entry name" value="ALCOHOL DEHYDROGENASE-LIKE N-TERMINAL DOMAIN-CONTAINING PROTEIN"/>
    <property type="match status" value="1"/>
</dbReference>
<dbReference type="OrthoDB" id="2520612at2759"/>
<keyword evidence="4" id="KW-0560">Oxidoreductase</keyword>
<dbReference type="SUPFAM" id="SSF50129">
    <property type="entry name" value="GroES-like"/>
    <property type="match status" value="1"/>
</dbReference>
<name>A0A2S5BHL9_9BASI</name>
<dbReference type="InterPro" id="IPR011032">
    <property type="entry name" value="GroES-like_sf"/>
</dbReference>
<evidence type="ECO:0000313" key="6">
    <source>
        <dbReference type="Proteomes" id="UP000237144"/>
    </source>
</evidence>
<evidence type="ECO:0000256" key="1">
    <source>
        <dbReference type="ARBA" id="ARBA00001947"/>
    </source>
</evidence>
<dbReference type="PANTHER" id="PTHR42940">
    <property type="entry name" value="ALCOHOL DEHYDROGENASE 1-RELATED"/>
    <property type="match status" value="1"/>
</dbReference>
<evidence type="ECO:0000313" key="5">
    <source>
        <dbReference type="EMBL" id="POY76279.1"/>
    </source>
</evidence>
<comment type="cofactor">
    <cofactor evidence="1">
        <name>Zn(2+)</name>
        <dbReference type="ChEBI" id="CHEBI:29105"/>
    </cofactor>
</comment>
<evidence type="ECO:0000256" key="2">
    <source>
        <dbReference type="ARBA" id="ARBA00022723"/>
    </source>
</evidence>
<keyword evidence="3" id="KW-0862">Zinc</keyword>
<dbReference type="AlphaFoldDB" id="A0A2S5BHL9"/>
<dbReference type="Gene3D" id="3.90.180.10">
    <property type="entry name" value="Medium-chain alcohol dehydrogenases, catalytic domain"/>
    <property type="match status" value="1"/>
</dbReference>
<dbReference type="EMBL" id="PJQD01000005">
    <property type="protein sequence ID" value="POY76279.1"/>
    <property type="molecule type" value="Genomic_DNA"/>
</dbReference>
<evidence type="ECO:0000256" key="3">
    <source>
        <dbReference type="ARBA" id="ARBA00022833"/>
    </source>
</evidence>
<reference evidence="5 6" key="1">
    <citation type="journal article" date="2018" name="Front. Microbiol.">
        <title>Prospects for Fungal Bioremediation of Acidic Radioactive Waste Sites: Characterization and Genome Sequence of Rhodotorula taiwanensis MD1149.</title>
        <authorList>
            <person name="Tkavc R."/>
            <person name="Matrosova V.Y."/>
            <person name="Grichenko O.E."/>
            <person name="Gostincar C."/>
            <person name="Volpe R.P."/>
            <person name="Klimenkova P."/>
            <person name="Gaidamakova E.K."/>
            <person name="Zhou C.E."/>
            <person name="Stewart B.J."/>
            <person name="Lyman M.G."/>
            <person name="Malfatti S.A."/>
            <person name="Rubinfeld B."/>
            <person name="Courtot M."/>
            <person name="Singh J."/>
            <person name="Dalgard C.L."/>
            <person name="Hamilton T."/>
            <person name="Frey K.G."/>
            <person name="Gunde-Cimerman N."/>
            <person name="Dugan L."/>
            <person name="Daly M.J."/>
        </authorList>
    </citation>
    <scope>NUCLEOTIDE SEQUENCE [LARGE SCALE GENOMIC DNA]</scope>
    <source>
        <strain evidence="5 6">MD1149</strain>
    </source>
</reference>
<accession>A0A2S5BHL9</accession>
<gene>
    <name evidence="5" type="ORF">BMF94_0474</name>
</gene>
<comment type="caution">
    <text evidence="5">The sequence shown here is derived from an EMBL/GenBank/DDBJ whole genome shotgun (WGS) entry which is preliminary data.</text>
</comment>